<feature type="transmembrane region" description="Helical" evidence="9">
    <location>
        <begin position="404"/>
        <end position="428"/>
    </location>
</feature>
<keyword evidence="4 9" id="KW-0812">Transmembrane</keyword>
<evidence type="ECO:0000313" key="11">
    <source>
        <dbReference type="EMBL" id="CAK7230921.1"/>
    </source>
</evidence>
<dbReference type="InterPro" id="IPR005828">
    <property type="entry name" value="MFS_sugar_transport-like"/>
</dbReference>
<feature type="transmembrane region" description="Helical" evidence="9">
    <location>
        <begin position="308"/>
        <end position="325"/>
    </location>
</feature>
<dbReference type="NCBIfam" id="TIGR00879">
    <property type="entry name" value="SP"/>
    <property type="match status" value="1"/>
</dbReference>
<evidence type="ECO:0000256" key="8">
    <source>
        <dbReference type="SAM" id="MobiDB-lite"/>
    </source>
</evidence>
<evidence type="ECO:0000313" key="12">
    <source>
        <dbReference type="Proteomes" id="UP001642405"/>
    </source>
</evidence>
<evidence type="ECO:0000256" key="9">
    <source>
        <dbReference type="SAM" id="Phobius"/>
    </source>
</evidence>
<feature type="transmembrane region" description="Helical" evidence="9">
    <location>
        <begin position="219"/>
        <end position="241"/>
    </location>
</feature>
<feature type="domain" description="Major facilitator superfamily (MFS) profile" evidence="10">
    <location>
        <begin position="51"/>
        <end position="492"/>
    </location>
</feature>
<feature type="transmembrane region" description="Helical" evidence="9">
    <location>
        <begin position="372"/>
        <end position="392"/>
    </location>
</feature>
<dbReference type="InterPro" id="IPR036259">
    <property type="entry name" value="MFS_trans_sf"/>
</dbReference>
<feature type="transmembrane region" description="Helical" evidence="9">
    <location>
        <begin position="183"/>
        <end position="207"/>
    </location>
</feature>
<feature type="transmembrane region" description="Helical" evidence="9">
    <location>
        <begin position="102"/>
        <end position="122"/>
    </location>
</feature>
<keyword evidence="12" id="KW-1185">Reference proteome</keyword>
<keyword evidence="3 7" id="KW-0813">Transport</keyword>
<dbReference type="InterPro" id="IPR020846">
    <property type="entry name" value="MFS_dom"/>
</dbReference>
<keyword evidence="6 9" id="KW-0472">Membrane</keyword>
<evidence type="ECO:0000256" key="1">
    <source>
        <dbReference type="ARBA" id="ARBA00004141"/>
    </source>
</evidence>
<feature type="transmembrane region" description="Helical" evidence="9">
    <location>
        <begin position="46"/>
        <end position="64"/>
    </location>
</feature>
<dbReference type="Proteomes" id="UP001642405">
    <property type="component" value="Unassembled WGS sequence"/>
</dbReference>
<evidence type="ECO:0000256" key="6">
    <source>
        <dbReference type="ARBA" id="ARBA00023136"/>
    </source>
</evidence>
<protein>
    <recommendedName>
        <fullName evidence="10">Major facilitator superfamily (MFS) profile domain-containing protein</fullName>
    </recommendedName>
</protein>
<comment type="subcellular location">
    <subcellularLocation>
        <location evidence="1">Membrane</location>
        <topology evidence="1">Multi-pass membrane protein</topology>
    </subcellularLocation>
</comment>
<feature type="transmembrane region" description="Helical" evidence="9">
    <location>
        <begin position="440"/>
        <end position="462"/>
    </location>
</feature>
<comment type="caution">
    <text evidence="11">The sequence shown here is derived from an EMBL/GenBank/DDBJ whole genome shotgun (WGS) entry which is preliminary data.</text>
</comment>
<evidence type="ECO:0000256" key="5">
    <source>
        <dbReference type="ARBA" id="ARBA00022989"/>
    </source>
</evidence>
<evidence type="ECO:0000256" key="4">
    <source>
        <dbReference type="ARBA" id="ARBA00022692"/>
    </source>
</evidence>
<feature type="transmembrane region" description="Helical" evidence="9">
    <location>
        <begin position="468"/>
        <end position="488"/>
    </location>
</feature>
<comment type="similarity">
    <text evidence="2 7">Belongs to the major facilitator superfamily. Sugar transporter (TC 2.A.1.1) family.</text>
</comment>
<keyword evidence="5 9" id="KW-1133">Transmembrane helix</keyword>
<evidence type="ECO:0000256" key="2">
    <source>
        <dbReference type="ARBA" id="ARBA00010992"/>
    </source>
</evidence>
<evidence type="ECO:0000256" key="3">
    <source>
        <dbReference type="ARBA" id="ARBA00022448"/>
    </source>
</evidence>
<gene>
    <name evidence="11" type="ORF">SCUCBS95973_007736</name>
</gene>
<name>A0ABP0CG97_9PEZI</name>
<dbReference type="SUPFAM" id="SSF103473">
    <property type="entry name" value="MFS general substrate transporter"/>
    <property type="match status" value="1"/>
</dbReference>
<sequence length="555" mass="59729">MAEKETAPAAGPATAVLTAPIASPSTGERARAKITSVRYVFQKMTWPLFSAWMISALINIIFGYETTSFSGVQSIPGFVREFGAETPAGSGKYALSAARASYTSSTAFAGKLVGALVAPYLIERWGHRVAIWVLVVVVWVGIIIEATTTGSIAQFIVGRVIIYFSVGIAEVTSTGYQSEIVPAAMRGTVVGSIQLFNLFGQIFAAGVNRGFSTNATRRGWIVPVSIQAAIPVLIFVGTFFIPNSPRWLLSKGRKDEAVAVLDRIRPAEDVQAGMTRLEIDAIEEAISGDQEKAPWTDMVKRTNLRRSVIAVGLLGIQQFLGQGFVSGYSPRFYATVGLSKNAFNYNIGSSTIGWGGCLIGMIASDFVGRRPILIWGAFAQTVFLFLVAGVGLAKNPSSSDGQALVAGVMLYFFFYSGTWGPLVFTVAAEMGSAGLREKTLSLGIALNVVTAFIVSFCVPYILNDIEANIGWVFGGIAFFCGVATFFWVPETKDRSLEELDELFQAHTPARKFKTTQTYGAGSRVTALETSAAGKLAGLDEEENHEQNHERIEEVV</sequence>
<feature type="region of interest" description="Disordered" evidence="8">
    <location>
        <begin position="535"/>
        <end position="555"/>
    </location>
</feature>
<dbReference type="PROSITE" id="PS00216">
    <property type="entry name" value="SUGAR_TRANSPORT_1"/>
    <property type="match status" value="1"/>
</dbReference>
<organism evidence="11 12">
    <name type="scientific">Sporothrix curviconia</name>
    <dbReference type="NCBI Taxonomy" id="1260050"/>
    <lineage>
        <taxon>Eukaryota</taxon>
        <taxon>Fungi</taxon>
        <taxon>Dikarya</taxon>
        <taxon>Ascomycota</taxon>
        <taxon>Pezizomycotina</taxon>
        <taxon>Sordariomycetes</taxon>
        <taxon>Sordariomycetidae</taxon>
        <taxon>Ophiostomatales</taxon>
        <taxon>Ophiostomataceae</taxon>
        <taxon>Sporothrix</taxon>
    </lineage>
</organism>
<evidence type="ECO:0000259" key="10">
    <source>
        <dbReference type="PROSITE" id="PS50850"/>
    </source>
</evidence>
<reference evidence="11 12" key="1">
    <citation type="submission" date="2024-01" db="EMBL/GenBank/DDBJ databases">
        <authorList>
            <person name="Allen C."/>
            <person name="Tagirdzhanova G."/>
        </authorList>
    </citation>
    <scope>NUCLEOTIDE SEQUENCE [LARGE SCALE GENOMIC DNA]</scope>
</reference>
<dbReference type="Gene3D" id="1.20.1250.20">
    <property type="entry name" value="MFS general substrate transporter like domains"/>
    <property type="match status" value="1"/>
</dbReference>
<dbReference type="PANTHER" id="PTHR48022:SF77">
    <property type="entry name" value="MAJOR FACILITATOR SUPERFAMILY (MFS) PROFILE DOMAIN-CONTAINING PROTEIN"/>
    <property type="match status" value="1"/>
</dbReference>
<accession>A0ABP0CG97</accession>
<evidence type="ECO:0000256" key="7">
    <source>
        <dbReference type="RuleBase" id="RU003346"/>
    </source>
</evidence>
<dbReference type="EMBL" id="CAWUHB010000056">
    <property type="protein sequence ID" value="CAK7230921.1"/>
    <property type="molecule type" value="Genomic_DNA"/>
</dbReference>
<dbReference type="Pfam" id="PF00083">
    <property type="entry name" value="Sugar_tr"/>
    <property type="match status" value="1"/>
</dbReference>
<dbReference type="InterPro" id="IPR005829">
    <property type="entry name" value="Sugar_transporter_CS"/>
</dbReference>
<dbReference type="InterPro" id="IPR050360">
    <property type="entry name" value="MFS_Sugar_Transporters"/>
</dbReference>
<proteinExistence type="inferred from homology"/>
<dbReference type="PANTHER" id="PTHR48022">
    <property type="entry name" value="PLASTIDIC GLUCOSE TRANSPORTER 4"/>
    <property type="match status" value="1"/>
</dbReference>
<dbReference type="PROSITE" id="PS50850">
    <property type="entry name" value="MFS"/>
    <property type="match status" value="1"/>
</dbReference>
<dbReference type="InterPro" id="IPR003663">
    <property type="entry name" value="Sugar/inositol_transpt"/>
</dbReference>
<dbReference type="PRINTS" id="PR00171">
    <property type="entry name" value="SUGRTRNSPORT"/>
</dbReference>
<feature type="transmembrane region" description="Helical" evidence="9">
    <location>
        <begin position="129"/>
        <end position="146"/>
    </location>
</feature>
<feature type="transmembrane region" description="Helical" evidence="9">
    <location>
        <begin position="152"/>
        <end position="171"/>
    </location>
</feature>
<feature type="compositionally biased region" description="Basic and acidic residues" evidence="8">
    <location>
        <begin position="544"/>
        <end position="555"/>
    </location>
</feature>
<feature type="transmembrane region" description="Helical" evidence="9">
    <location>
        <begin position="345"/>
        <end position="363"/>
    </location>
</feature>